<evidence type="ECO:0000313" key="3">
    <source>
        <dbReference type="Proteomes" id="UP000267844"/>
    </source>
</evidence>
<dbReference type="GO" id="GO:0007064">
    <property type="term" value="P:mitotic sister chromatid cohesion"/>
    <property type="evidence" value="ECO:0007669"/>
    <property type="project" value="TreeGrafter"/>
</dbReference>
<protein>
    <submittedName>
        <fullName evidence="2">GNAT family N-acetyltransferase</fullName>
    </submittedName>
</protein>
<dbReference type="InterPro" id="IPR000182">
    <property type="entry name" value="GNAT_dom"/>
</dbReference>
<proteinExistence type="predicted"/>
<dbReference type="SUPFAM" id="SSF55729">
    <property type="entry name" value="Acyl-CoA N-acyltransferases (Nat)"/>
    <property type="match status" value="2"/>
</dbReference>
<evidence type="ECO:0000313" key="2">
    <source>
        <dbReference type="EMBL" id="RRT91576.1"/>
    </source>
</evidence>
<evidence type="ECO:0000259" key="1">
    <source>
        <dbReference type="PROSITE" id="PS51186"/>
    </source>
</evidence>
<dbReference type="AlphaFoldDB" id="A0A3R8TPN4"/>
<dbReference type="Pfam" id="PF00583">
    <property type="entry name" value="Acetyltransf_1"/>
    <property type="match status" value="1"/>
</dbReference>
<dbReference type="InterPro" id="IPR051556">
    <property type="entry name" value="N-term/lysine_N-AcTrnsfr"/>
</dbReference>
<dbReference type="Gene3D" id="3.40.630.30">
    <property type="match status" value="1"/>
</dbReference>
<gene>
    <name evidence="2" type="ORF">EGI89_08345</name>
</gene>
<sequence length="284" mass="32978">MQITAMQTNIEIHSLTHVDLEELSALYNLSYQNYYVSINLSTEQFQGKLKMEDINLDYSVGASIDGKLVGFLLYGIRNYNDVKTAYIGGTGVCPEHRGKKITQQMLDFSFPKLKEQQVKNIFLEVNIKNDFAINAYEACGFEKTRTLNSYKGIPILVVNPLHEIIEFSDLDLITSENFWDIKPTWKNDIQSVKNIIEDCQINGIYEDGILVAYKIINKNNTRIYQFGVHHDYRNRYLASILFSDLKNKEIKMINVDEREISTNDFIQSMGLELYDKQYEMKKEL</sequence>
<organism evidence="2 3">
    <name type="scientific">Empedobacter falsenii</name>
    <dbReference type="NCBI Taxonomy" id="343874"/>
    <lineage>
        <taxon>Bacteria</taxon>
        <taxon>Pseudomonadati</taxon>
        <taxon>Bacteroidota</taxon>
        <taxon>Flavobacteriia</taxon>
        <taxon>Flavobacteriales</taxon>
        <taxon>Weeksellaceae</taxon>
        <taxon>Empedobacter</taxon>
    </lineage>
</organism>
<dbReference type="PANTHER" id="PTHR42919:SF33">
    <property type="entry name" value="GCN5-RELATED N-ACETYLTRANSFERASE"/>
    <property type="match status" value="1"/>
</dbReference>
<name>A0A3R8TPN4_9FLAO</name>
<dbReference type="PANTHER" id="PTHR42919">
    <property type="entry name" value="N-ALPHA-ACETYLTRANSFERASE"/>
    <property type="match status" value="1"/>
</dbReference>
<keyword evidence="2" id="KW-0808">Transferase</keyword>
<comment type="caution">
    <text evidence="2">The sequence shown here is derived from an EMBL/GenBank/DDBJ whole genome shotgun (WGS) entry which is preliminary data.</text>
</comment>
<accession>A0A3R8TPN4</accession>
<dbReference type="InterPro" id="IPR016181">
    <property type="entry name" value="Acyl_CoA_acyltransferase"/>
</dbReference>
<dbReference type="Proteomes" id="UP000267844">
    <property type="component" value="Unassembled WGS sequence"/>
</dbReference>
<dbReference type="GO" id="GO:0031415">
    <property type="term" value="C:NatA complex"/>
    <property type="evidence" value="ECO:0007669"/>
    <property type="project" value="TreeGrafter"/>
</dbReference>
<dbReference type="CDD" id="cd04301">
    <property type="entry name" value="NAT_SF"/>
    <property type="match status" value="1"/>
</dbReference>
<feature type="domain" description="N-acetyltransferase" evidence="1">
    <location>
        <begin position="10"/>
        <end position="162"/>
    </location>
</feature>
<reference evidence="2 3" key="1">
    <citation type="submission" date="2018-10" db="EMBL/GenBank/DDBJ databases">
        <title>Transmission dynamics of multidrug resistant bacteria on intensive care unit surfaces.</title>
        <authorList>
            <person name="D'Souza A.W."/>
            <person name="Potter R.F."/>
            <person name="Wallace M."/>
            <person name="Shupe A."/>
            <person name="Patel S."/>
            <person name="Sun S."/>
            <person name="Gul D."/>
            <person name="Kwon J.H."/>
            <person name="Andleeb S."/>
            <person name="Burnham C.-A.D."/>
            <person name="Dantas G."/>
        </authorList>
    </citation>
    <scope>NUCLEOTIDE SEQUENCE [LARGE SCALE GENOMIC DNA]</scope>
    <source>
        <strain evidence="2 3">WF_348</strain>
    </source>
</reference>
<dbReference type="GO" id="GO:0016747">
    <property type="term" value="F:acyltransferase activity, transferring groups other than amino-acyl groups"/>
    <property type="evidence" value="ECO:0007669"/>
    <property type="project" value="InterPro"/>
</dbReference>
<dbReference type="EMBL" id="RHPO01000014">
    <property type="protein sequence ID" value="RRT91576.1"/>
    <property type="molecule type" value="Genomic_DNA"/>
</dbReference>
<dbReference type="PROSITE" id="PS51186">
    <property type="entry name" value="GNAT"/>
    <property type="match status" value="1"/>
</dbReference>